<evidence type="ECO:0000313" key="18">
    <source>
        <dbReference type="EMBL" id="BFD46428.1"/>
    </source>
</evidence>
<dbReference type="EMBL" id="AP029170">
    <property type="protein sequence ID" value="BFD46428.1"/>
    <property type="molecule type" value="Genomic_DNA"/>
</dbReference>
<dbReference type="Pfam" id="PF02785">
    <property type="entry name" value="Biotin_carb_C"/>
    <property type="match status" value="1"/>
</dbReference>
<dbReference type="PROSITE" id="PS00866">
    <property type="entry name" value="CPSASE_1"/>
    <property type="match status" value="1"/>
</dbReference>
<dbReference type="SUPFAM" id="SSF51246">
    <property type="entry name" value="Rudiment single hybrid motif"/>
    <property type="match status" value="1"/>
</dbReference>
<dbReference type="GO" id="GO:0016042">
    <property type="term" value="P:lipid catabolic process"/>
    <property type="evidence" value="ECO:0007669"/>
    <property type="project" value="UniProtKB-KW"/>
</dbReference>
<dbReference type="Pfam" id="PF00289">
    <property type="entry name" value="Biotin_carb_N"/>
    <property type="match status" value="1"/>
</dbReference>
<evidence type="ECO:0000256" key="14">
    <source>
        <dbReference type="PROSITE-ProRule" id="PRU00409"/>
    </source>
</evidence>
<name>A0AAT9G9B4_9RICK</name>
<dbReference type="PANTHER" id="PTHR18866">
    <property type="entry name" value="CARBOXYLASE:PYRUVATE/ACETYL-COA/PROPIONYL-COA CARBOXYLASE"/>
    <property type="match status" value="1"/>
</dbReference>
<dbReference type="GO" id="GO:0005524">
    <property type="term" value="F:ATP binding"/>
    <property type="evidence" value="ECO:0007669"/>
    <property type="project" value="UniProtKB-UniRule"/>
</dbReference>
<evidence type="ECO:0000256" key="10">
    <source>
        <dbReference type="ARBA" id="ARBA00023098"/>
    </source>
</evidence>
<evidence type="ECO:0000259" key="16">
    <source>
        <dbReference type="PROSITE" id="PS50975"/>
    </source>
</evidence>
<keyword evidence="7 14" id="KW-0067">ATP-binding</keyword>
<evidence type="ECO:0000256" key="1">
    <source>
        <dbReference type="ARBA" id="ARBA00001953"/>
    </source>
</evidence>
<keyword evidence="9" id="KW-0442">Lipid degradation</keyword>
<dbReference type="InterPro" id="IPR005479">
    <property type="entry name" value="CPAse_ATP-bd"/>
</dbReference>
<evidence type="ECO:0000259" key="17">
    <source>
        <dbReference type="PROSITE" id="PS50979"/>
    </source>
</evidence>
<dbReference type="Pfam" id="PF18140">
    <property type="entry name" value="PCC_BT"/>
    <property type="match status" value="1"/>
</dbReference>
<dbReference type="SUPFAM" id="SSF52440">
    <property type="entry name" value="PreATP-grasp domain"/>
    <property type="match status" value="1"/>
</dbReference>
<dbReference type="Pfam" id="PF02786">
    <property type="entry name" value="CPSase_L_D2"/>
    <property type="match status" value="1"/>
</dbReference>
<evidence type="ECO:0000259" key="15">
    <source>
        <dbReference type="PROSITE" id="PS50968"/>
    </source>
</evidence>
<evidence type="ECO:0000256" key="2">
    <source>
        <dbReference type="ARBA" id="ARBA00005060"/>
    </source>
</evidence>
<comment type="catalytic activity">
    <reaction evidence="13">
        <text>propanoyl-CoA + hydrogencarbonate + ATP = (S)-methylmalonyl-CoA + ADP + phosphate + H(+)</text>
        <dbReference type="Rhea" id="RHEA:23720"/>
        <dbReference type="ChEBI" id="CHEBI:15378"/>
        <dbReference type="ChEBI" id="CHEBI:17544"/>
        <dbReference type="ChEBI" id="CHEBI:30616"/>
        <dbReference type="ChEBI" id="CHEBI:43474"/>
        <dbReference type="ChEBI" id="CHEBI:57327"/>
        <dbReference type="ChEBI" id="CHEBI:57392"/>
        <dbReference type="ChEBI" id="CHEBI:456216"/>
        <dbReference type="EC" id="6.4.1.3"/>
    </reaction>
    <physiologicalReaction direction="left-to-right" evidence="13">
        <dbReference type="Rhea" id="RHEA:23721"/>
    </physiologicalReaction>
</comment>
<evidence type="ECO:0000256" key="13">
    <source>
        <dbReference type="ARBA" id="ARBA00049495"/>
    </source>
</evidence>
<dbReference type="InterPro" id="IPR001882">
    <property type="entry name" value="Biotin_BS"/>
</dbReference>
<dbReference type="Pfam" id="PF00364">
    <property type="entry name" value="Biotin_lipoyl"/>
    <property type="match status" value="1"/>
</dbReference>
<dbReference type="InterPro" id="IPR005481">
    <property type="entry name" value="BC-like_N"/>
</dbReference>
<dbReference type="InterPro" id="IPR041265">
    <property type="entry name" value="PCC_BT"/>
</dbReference>
<keyword evidence="5" id="KW-0479">Metal-binding</keyword>
<evidence type="ECO:0000256" key="6">
    <source>
        <dbReference type="ARBA" id="ARBA00022741"/>
    </source>
</evidence>
<evidence type="ECO:0000256" key="8">
    <source>
        <dbReference type="ARBA" id="ARBA00022842"/>
    </source>
</evidence>
<comment type="pathway">
    <text evidence="2">Metabolic intermediate metabolism; propanoyl-CoA degradation; succinyl-CoA from propanoyl-CoA: step 1/3.</text>
</comment>
<dbReference type="FunFam" id="3.30.470.20:FF:000028">
    <property type="entry name" value="Methylcrotonoyl-CoA carboxylase subunit alpha, mitochondrial"/>
    <property type="match status" value="1"/>
</dbReference>
<feature type="domain" description="Lipoyl-binding" evidence="15">
    <location>
        <begin position="589"/>
        <end position="665"/>
    </location>
</feature>
<dbReference type="SUPFAM" id="SSF56059">
    <property type="entry name" value="Glutathione synthetase ATP-binding domain-like"/>
    <property type="match status" value="1"/>
</dbReference>
<dbReference type="GO" id="GO:0046872">
    <property type="term" value="F:metal ion binding"/>
    <property type="evidence" value="ECO:0007669"/>
    <property type="project" value="UniProtKB-KW"/>
</dbReference>
<keyword evidence="6 14" id="KW-0547">Nucleotide-binding</keyword>
<dbReference type="InterPro" id="IPR050856">
    <property type="entry name" value="Biotin_carboxylase_complex"/>
</dbReference>
<gene>
    <name evidence="18" type="ORF">DMENIID0002_10740</name>
</gene>
<feature type="domain" description="Biotin carboxylation" evidence="17">
    <location>
        <begin position="5"/>
        <end position="451"/>
    </location>
</feature>
<dbReference type="Gene3D" id="3.30.700.30">
    <property type="match status" value="1"/>
</dbReference>
<dbReference type="PROSITE" id="PS00188">
    <property type="entry name" value="BIOTIN"/>
    <property type="match status" value="1"/>
</dbReference>
<dbReference type="Gene3D" id="2.40.50.100">
    <property type="match status" value="1"/>
</dbReference>
<dbReference type="PROSITE" id="PS50968">
    <property type="entry name" value="BIOTINYL_LIPOYL"/>
    <property type="match status" value="1"/>
</dbReference>
<sequence length="665" mass="73509">MTKPLFDKILIANRGEIALRIMQTLKKMSIKSVAVYSEADTHSMHVQYADEAYYIGNSPATESYLSIKNIVNAIRASGASAVHPGYGFLSENSNFANILKREGVTLIGPNASAIKKMGDKIEAKKIAMEAGVSTVPGYIGTISNINQAIEIAEKIGFPVIVKATAGGGGRGMRVVKNSEEMANAFESAKLEAVNNFSDGRLFIEKLIQSPRHIEIQLLADQYGNSVCLGERECSIQRYHQKVIEEAPSSFITEEIRHKMYKETIALSSKVGYYSAGTVEFIVDLDKNFYFLEMNTRLQVEHPVTELITGIDIVEEMIKIAAGEKLSFSQEDIKLKGHAFESRICAENPMRGFLSSSGRITEYVEPPKNANIRVDTGLGLGGEVSMFYDSMIAKLCTYGETREQAIEVMRSALSAYIIQGISHNISFLEAVISHPRFIAGDINTAFIEEEYPDGFSGASLTSEITKIFLATAIFVYIAEQKRASLISGQIVDQTHKIGTRWVVSIDDKLFPVLIKSVDYGYNIRQENDRIYIRSNWNLGSRLFSCIVNGRKANVKIGNILTGYMLSHSGITVKAYVRSPRMSELEALMITKNIQEEQTELHAPLAGQIIAIKIQEGSTVVIGQEIMVLTAMKMENILVAERNGKIAKILVNEKDQVVSGQVLLEFA</sequence>
<evidence type="ECO:0000256" key="9">
    <source>
        <dbReference type="ARBA" id="ARBA00022963"/>
    </source>
</evidence>
<dbReference type="CDD" id="cd06850">
    <property type="entry name" value="biotinyl_domain"/>
    <property type="match status" value="1"/>
</dbReference>
<dbReference type="GO" id="GO:0004658">
    <property type="term" value="F:propionyl-CoA carboxylase activity"/>
    <property type="evidence" value="ECO:0007669"/>
    <property type="project" value="UniProtKB-EC"/>
</dbReference>
<accession>A0AAT9G9B4</accession>
<dbReference type="SUPFAM" id="SSF51230">
    <property type="entry name" value="Single hybrid motif"/>
    <property type="match status" value="1"/>
</dbReference>
<proteinExistence type="predicted"/>
<dbReference type="InterPro" id="IPR005482">
    <property type="entry name" value="Biotin_COase_C"/>
</dbReference>
<dbReference type="NCBIfam" id="NF006367">
    <property type="entry name" value="PRK08591.1"/>
    <property type="match status" value="1"/>
</dbReference>
<evidence type="ECO:0000256" key="11">
    <source>
        <dbReference type="ARBA" id="ARBA00023211"/>
    </source>
</evidence>
<dbReference type="PROSITE" id="PS50979">
    <property type="entry name" value="BC"/>
    <property type="match status" value="1"/>
</dbReference>
<dbReference type="Gene3D" id="3.30.470.20">
    <property type="entry name" value="ATP-grasp fold, B domain"/>
    <property type="match status" value="1"/>
</dbReference>
<dbReference type="EC" id="6.4.1.3" evidence="3"/>
<keyword evidence="11" id="KW-0464">Manganese</keyword>
<dbReference type="InterPro" id="IPR011054">
    <property type="entry name" value="Rudment_hybrid_motif"/>
</dbReference>
<evidence type="ECO:0000256" key="4">
    <source>
        <dbReference type="ARBA" id="ARBA00022598"/>
    </source>
</evidence>
<dbReference type="FunFam" id="3.40.50.20:FF:000010">
    <property type="entry name" value="Propionyl-CoA carboxylase subunit alpha"/>
    <property type="match status" value="1"/>
</dbReference>
<dbReference type="InterPro" id="IPR016185">
    <property type="entry name" value="PreATP-grasp_dom_sf"/>
</dbReference>
<keyword evidence="10" id="KW-0443">Lipid metabolism</keyword>
<evidence type="ECO:0000256" key="3">
    <source>
        <dbReference type="ARBA" id="ARBA00013050"/>
    </source>
</evidence>
<feature type="domain" description="ATP-grasp" evidence="16">
    <location>
        <begin position="124"/>
        <end position="321"/>
    </location>
</feature>
<keyword evidence="8" id="KW-0460">Magnesium</keyword>
<protein>
    <recommendedName>
        <fullName evidence="3">propionyl-CoA carboxylase</fullName>
        <ecNumber evidence="3">6.4.1.3</ecNumber>
    </recommendedName>
</protein>
<dbReference type="SMART" id="SM00878">
    <property type="entry name" value="Biotin_carb_C"/>
    <property type="match status" value="1"/>
</dbReference>
<evidence type="ECO:0000256" key="12">
    <source>
        <dbReference type="ARBA" id="ARBA00023267"/>
    </source>
</evidence>
<dbReference type="AlphaFoldDB" id="A0AAT9G9B4"/>
<organism evidence="18">
    <name type="scientific">Candidatus Tisiphia endosymbiont of Sergentomyia squamirostris</name>
    <dbReference type="NCBI Taxonomy" id="3113639"/>
    <lineage>
        <taxon>Bacteria</taxon>
        <taxon>Pseudomonadati</taxon>
        <taxon>Pseudomonadota</taxon>
        <taxon>Alphaproteobacteria</taxon>
        <taxon>Rickettsiales</taxon>
        <taxon>Rickettsiaceae</taxon>
        <taxon>Rickettsieae</taxon>
        <taxon>Candidatus Tisiphia</taxon>
    </lineage>
</organism>
<comment type="cofactor">
    <cofactor evidence="1">
        <name>biotin</name>
        <dbReference type="ChEBI" id="CHEBI:57586"/>
    </cofactor>
</comment>
<dbReference type="PROSITE" id="PS50975">
    <property type="entry name" value="ATP_GRASP"/>
    <property type="match status" value="1"/>
</dbReference>
<dbReference type="InterPro" id="IPR011761">
    <property type="entry name" value="ATP-grasp"/>
</dbReference>
<keyword evidence="12" id="KW-0092">Biotin</keyword>
<keyword evidence="4" id="KW-0436">Ligase</keyword>
<dbReference type="PANTHER" id="PTHR18866:SF33">
    <property type="entry name" value="METHYLCROTONOYL-COA CARBOXYLASE SUBUNIT ALPHA, MITOCHONDRIAL-RELATED"/>
    <property type="match status" value="1"/>
</dbReference>
<dbReference type="InterPro" id="IPR000089">
    <property type="entry name" value="Biotin_lipoyl"/>
</dbReference>
<dbReference type="PROSITE" id="PS00867">
    <property type="entry name" value="CPSASE_2"/>
    <property type="match status" value="1"/>
</dbReference>
<dbReference type="FunFam" id="3.30.1490.20:FF:000003">
    <property type="entry name" value="acetyl-CoA carboxylase isoform X1"/>
    <property type="match status" value="1"/>
</dbReference>
<dbReference type="InterPro" id="IPR011764">
    <property type="entry name" value="Biotin_carboxylation_dom"/>
</dbReference>
<dbReference type="InterPro" id="IPR011053">
    <property type="entry name" value="Single_hybrid_motif"/>
</dbReference>
<evidence type="ECO:0000256" key="5">
    <source>
        <dbReference type="ARBA" id="ARBA00022723"/>
    </source>
</evidence>
<reference evidence="18" key="1">
    <citation type="submission" date="2024-01" db="EMBL/GenBank/DDBJ databases">
        <title>Sequencing the genomes of a sandfly, Sergentomyia squamirostris, and its two endosymbionts.</title>
        <authorList>
            <person name="Itokawa K."/>
            <person name="Sanjoba C."/>
        </authorList>
    </citation>
    <scope>NUCLEOTIDE SEQUENCE</scope>
    <source>
        <strain evidence="18">RiSSQ</strain>
    </source>
</reference>
<evidence type="ECO:0000256" key="7">
    <source>
        <dbReference type="ARBA" id="ARBA00022840"/>
    </source>
</evidence>